<dbReference type="GO" id="GO:0008934">
    <property type="term" value="F:inositol monophosphate 1-phosphatase activity"/>
    <property type="evidence" value="ECO:0007669"/>
    <property type="project" value="TreeGrafter"/>
</dbReference>
<dbReference type="Gene3D" id="3.30.540.10">
    <property type="entry name" value="Fructose-1,6-Bisphosphatase, subunit A, domain 1"/>
    <property type="match status" value="1"/>
</dbReference>
<dbReference type="InterPro" id="IPR000760">
    <property type="entry name" value="Inositol_monophosphatase-like"/>
</dbReference>
<accession>A0A6J7G7D5</accession>
<dbReference type="Pfam" id="PF00459">
    <property type="entry name" value="Inositol_P"/>
    <property type="match status" value="1"/>
</dbReference>
<evidence type="ECO:0000313" key="3">
    <source>
        <dbReference type="EMBL" id="CAB4900550.1"/>
    </source>
</evidence>
<protein>
    <submittedName>
        <fullName evidence="3">Unannotated protein</fullName>
    </submittedName>
</protein>
<dbReference type="SUPFAM" id="SSF56655">
    <property type="entry name" value="Carbohydrate phosphatase"/>
    <property type="match status" value="1"/>
</dbReference>
<dbReference type="InterPro" id="IPR020550">
    <property type="entry name" value="Inositol_monophosphatase_CS"/>
</dbReference>
<dbReference type="PRINTS" id="PR00377">
    <property type="entry name" value="IMPHPHTASES"/>
</dbReference>
<dbReference type="Gene3D" id="3.40.190.80">
    <property type="match status" value="1"/>
</dbReference>
<gene>
    <name evidence="3" type="ORF">UFOPK3376_03387</name>
</gene>
<dbReference type="EMBL" id="CAFBLP010000189">
    <property type="protein sequence ID" value="CAB4900550.1"/>
    <property type="molecule type" value="Genomic_DNA"/>
</dbReference>
<dbReference type="PANTHER" id="PTHR20854:SF4">
    <property type="entry name" value="INOSITOL-1-MONOPHOSPHATASE-RELATED"/>
    <property type="match status" value="1"/>
</dbReference>
<dbReference type="GO" id="GO:0046872">
    <property type="term" value="F:metal ion binding"/>
    <property type="evidence" value="ECO:0007669"/>
    <property type="project" value="UniProtKB-KW"/>
</dbReference>
<dbReference type="GO" id="GO:0046854">
    <property type="term" value="P:phosphatidylinositol phosphate biosynthetic process"/>
    <property type="evidence" value="ECO:0007669"/>
    <property type="project" value="InterPro"/>
</dbReference>
<dbReference type="PANTHER" id="PTHR20854">
    <property type="entry name" value="INOSITOL MONOPHOSPHATASE"/>
    <property type="match status" value="1"/>
</dbReference>
<organism evidence="3">
    <name type="scientific">freshwater metagenome</name>
    <dbReference type="NCBI Taxonomy" id="449393"/>
    <lineage>
        <taxon>unclassified sequences</taxon>
        <taxon>metagenomes</taxon>
        <taxon>ecological metagenomes</taxon>
    </lineage>
</organism>
<evidence type="ECO:0000256" key="1">
    <source>
        <dbReference type="ARBA" id="ARBA00022723"/>
    </source>
</evidence>
<dbReference type="PROSITE" id="PS00630">
    <property type="entry name" value="IMP_2"/>
    <property type="match status" value="1"/>
</dbReference>
<dbReference type="AlphaFoldDB" id="A0A6J7G7D5"/>
<keyword evidence="2" id="KW-0460">Magnesium</keyword>
<keyword evidence="1" id="KW-0479">Metal-binding</keyword>
<dbReference type="GO" id="GO:0006020">
    <property type="term" value="P:inositol metabolic process"/>
    <property type="evidence" value="ECO:0007669"/>
    <property type="project" value="TreeGrafter"/>
</dbReference>
<dbReference type="GO" id="GO:0007165">
    <property type="term" value="P:signal transduction"/>
    <property type="evidence" value="ECO:0007669"/>
    <property type="project" value="TreeGrafter"/>
</dbReference>
<proteinExistence type="predicted"/>
<evidence type="ECO:0000256" key="2">
    <source>
        <dbReference type="ARBA" id="ARBA00022842"/>
    </source>
</evidence>
<name>A0A6J7G7D5_9ZZZZ</name>
<reference evidence="3" key="1">
    <citation type="submission" date="2020-05" db="EMBL/GenBank/DDBJ databases">
        <authorList>
            <person name="Chiriac C."/>
            <person name="Salcher M."/>
            <person name="Ghai R."/>
            <person name="Kavagutti S V."/>
        </authorList>
    </citation>
    <scope>NUCLEOTIDE SEQUENCE</scope>
</reference>
<sequence length="248" mass="26013">MYQDVLALFATIANAVGAGLRNIDDWGPSGQRDGQYAADLVADHIVLDALGAAGYDVLSEESGLTLRGGHSIVMVDPLDGSTNASHGVPWYATSLCLVNEAGDAVAALVRNQADGTTYTASLGNGAWCGPDRLWSTECSDVGEAFIGLSGLPPRHLGWRQFRAFGAVALDLCLVASGSLDGFIDCSVDAHGVWDYAAGLLICHEAGATVLDALGRDLLVRDPDQKRTPVAAATPQLMEQLLAARRSFE</sequence>